<feature type="non-terminal residue" evidence="1">
    <location>
        <position position="137"/>
    </location>
</feature>
<accession>X1PKJ9</accession>
<gene>
    <name evidence="1" type="ORF">S06H3_42547</name>
</gene>
<organism evidence="1">
    <name type="scientific">marine sediment metagenome</name>
    <dbReference type="NCBI Taxonomy" id="412755"/>
    <lineage>
        <taxon>unclassified sequences</taxon>
        <taxon>metagenomes</taxon>
        <taxon>ecological metagenomes</taxon>
    </lineage>
</organism>
<dbReference type="AlphaFoldDB" id="X1PKJ9"/>
<comment type="caution">
    <text evidence="1">The sequence shown here is derived from an EMBL/GenBank/DDBJ whole genome shotgun (WGS) entry which is preliminary data.</text>
</comment>
<name>X1PKJ9_9ZZZZ</name>
<proteinExistence type="predicted"/>
<dbReference type="EMBL" id="BARV01026318">
    <property type="protein sequence ID" value="GAI39570.1"/>
    <property type="molecule type" value="Genomic_DNA"/>
</dbReference>
<reference evidence="1" key="1">
    <citation type="journal article" date="2014" name="Front. Microbiol.">
        <title>High frequency of phylogenetically diverse reductive dehalogenase-homologous genes in deep subseafloor sedimentary metagenomes.</title>
        <authorList>
            <person name="Kawai M."/>
            <person name="Futagami T."/>
            <person name="Toyoda A."/>
            <person name="Takaki Y."/>
            <person name="Nishi S."/>
            <person name="Hori S."/>
            <person name="Arai W."/>
            <person name="Tsubouchi T."/>
            <person name="Morono Y."/>
            <person name="Uchiyama I."/>
            <person name="Ito T."/>
            <person name="Fujiyama A."/>
            <person name="Inagaki F."/>
            <person name="Takami H."/>
        </authorList>
    </citation>
    <scope>NUCLEOTIDE SEQUENCE</scope>
    <source>
        <strain evidence="1">Expedition CK06-06</strain>
    </source>
</reference>
<evidence type="ECO:0000313" key="1">
    <source>
        <dbReference type="EMBL" id="GAI39570.1"/>
    </source>
</evidence>
<sequence>MGEGTRWWYHPTDESVDVALITFAPPPQFEYKRIQTSMFVSDEMIRDKRIGTGDEVFITGLFAQLSGTERNLPVVRTGNIAMIPGEPIPTSIGDIEAYLIEARSIGGISGSPAFVRETTDLGIGSFYFLGLMHGHWE</sequence>
<protein>
    <submittedName>
        <fullName evidence="1">Uncharacterized protein</fullName>
    </submittedName>
</protein>